<dbReference type="PANTHER" id="PTHR33463:SF198">
    <property type="entry name" value="RPP4C3"/>
    <property type="match status" value="1"/>
</dbReference>
<dbReference type="Proteomes" id="UP000242715">
    <property type="component" value="Unassembled WGS sequence"/>
</dbReference>
<protein>
    <recommendedName>
        <fullName evidence="2">Disease resistance protein At4g27190-like leucine-rich repeats domain-containing protein</fullName>
    </recommendedName>
</protein>
<dbReference type="InterPro" id="IPR050905">
    <property type="entry name" value="Plant_NBS-LRR"/>
</dbReference>
<dbReference type="PANTHER" id="PTHR33463">
    <property type="entry name" value="NB-ARC DOMAIN-CONTAINING PROTEIN-RELATED"/>
    <property type="match status" value="1"/>
</dbReference>
<evidence type="ECO:0000256" key="1">
    <source>
        <dbReference type="ARBA" id="ARBA00022821"/>
    </source>
</evidence>
<dbReference type="Gene3D" id="3.80.10.10">
    <property type="entry name" value="Ribonuclease Inhibitor"/>
    <property type="match status" value="1"/>
</dbReference>
<dbReference type="EMBL" id="DF973971">
    <property type="protein sequence ID" value="GAU43419.1"/>
    <property type="molecule type" value="Genomic_DNA"/>
</dbReference>
<evidence type="ECO:0000313" key="4">
    <source>
        <dbReference type="Proteomes" id="UP000242715"/>
    </source>
</evidence>
<name>A0A2Z6PEN8_TRISU</name>
<keyword evidence="1" id="KW-0611">Plant defense</keyword>
<accession>A0A2Z6PEN8</accession>
<reference evidence="4" key="1">
    <citation type="journal article" date="2017" name="Front. Plant Sci.">
        <title>Climate Clever Clovers: New Paradigm to Reduce the Environmental Footprint of Ruminants by Breeding Low Methanogenic Forages Utilizing Haplotype Variation.</title>
        <authorList>
            <person name="Kaur P."/>
            <person name="Appels R."/>
            <person name="Bayer P.E."/>
            <person name="Keeble-Gagnere G."/>
            <person name="Wang J."/>
            <person name="Hirakawa H."/>
            <person name="Shirasawa K."/>
            <person name="Vercoe P."/>
            <person name="Stefanova K."/>
            <person name="Durmic Z."/>
            <person name="Nichols P."/>
            <person name="Revell C."/>
            <person name="Isobe S.N."/>
            <person name="Edwards D."/>
            <person name="Erskine W."/>
        </authorList>
    </citation>
    <scope>NUCLEOTIDE SEQUENCE [LARGE SCALE GENOMIC DNA]</scope>
    <source>
        <strain evidence="4">cv. Daliak</strain>
    </source>
</reference>
<proteinExistence type="predicted"/>
<evidence type="ECO:0000313" key="3">
    <source>
        <dbReference type="EMBL" id="GAU43419.1"/>
    </source>
</evidence>
<feature type="domain" description="Disease resistance protein At4g27190-like leucine-rich repeats" evidence="2">
    <location>
        <begin position="80"/>
        <end position="202"/>
    </location>
</feature>
<dbReference type="AlphaFoldDB" id="A0A2Z6PEN8"/>
<keyword evidence="4" id="KW-1185">Reference proteome</keyword>
<dbReference type="SUPFAM" id="SSF52047">
    <property type="entry name" value="RNI-like"/>
    <property type="match status" value="1"/>
</dbReference>
<dbReference type="Pfam" id="PF23247">
    <property type="entry name" value="LRR_RPS2"/>
    <property type="match status" value="1"/>
</dbReference>
<organism evidence="3 4">
    <name type="scientific">Trifolium subterraneum</name>
    <name type="common">Subterranean clover</name>
    <dbReference type="NCBI Taxonomy" id="3900"/>
    <lineage>
        <taxon>Eukaryota</taxon>
        <taxon>Viridiplantae</taxon>
        <taxon>Streptophyta</taxon>
        <taxon>Embryophyta</taxon>
        <taxon>Tracheophyta</taxon>
        <taxon>Spermatophyta</taxon>
        <taxon>Magnoliopsida</taxon>
        <taxon>eudicotyledons</taxon>
        <taxon>Gunneridae</taxon>
        <taxon>Pentapetalae</taxon>
        <taxon>rosids</taxon>
        <taxon>fabids</taxon>
        <taxon>Fabales</taxon>
        <taxon>Fabaceae</taxon>
        <taxon>Papilionoideae</taxon>
        <taxon>50 kb inversion clade</taxon>
        <taxon>NPAAA clade</taxon>
        <taxon>Hologalegina</taxon>
        <taxon>IRL clade</taxon>
        <taxon>Trifolieae</taxon>
        <taxon>Trifolium</taxon>
    </lineage>
</organism>
<dbReference type="InterPro" id="IPR057135">
    <property type="entry name" value="At4g27190-like_LRR"/>
</dbReference>
<evidence type="ECO:0000259" key="2">
    <source>
        <dbReference type="Pfam" id="PF23247"/>
    </source>
</evidence>
<gene>
    <name evidence="3" type="ORF">TSUD_398940</name>
</gene>
<sequence length="353" mass="40416">MHNLTSLIVDNCGGLKYLFSSTVVGSFKNLKHLEISNCAMMEEIIAKEEGNGASEEVQFCKLEKIILKDMNNLKTIWHRQFETVKMLQVNNCNKIVVVFPSSMQKTYNKLEMLEVTNCAFVEEIFELSFKESVEHATHLKEITIDGLDKLKKKWSRDPQGILSFQNLINVQLNNCASLEYLLPFSVASRCSHLKELHIVQCENMKEIVAEEKESSVKAAPIFEFNKLSTLLLWNLFKFEGFFAKKHTLACPSLKIIDVVGCAKLNLYRTLSTSSSNIRDDKLSVSMPQPPFIVEEVIPNLEKLRIDCDSKFGEVENRLMKIHFLIGFFKMCAVLSHWLLKVVTSSRYSKVNEE</sequence>
<dbReference type="OrthoDB" id="1704964at2759"/>
<dbReference type="InterPro" id="IPR032675">
    <property type="entry name" value="LRR_dom_sf"/>
</dbReference>